<keyword evidence="4" id="KW-1185">Reference proteome</keyword>
<proteinExistence type="predicted"/>
<reference evidence="3 4" key="1">
    <citation type="journal article" date="2015" name="Genome Biol. Evol.">
        <title>Phylogenomic analyses indicate that early fungi evolved digesting cell walls of algal ancestors of land plants.</title>
        <authorList>
            <person name="Chang Y."/>
            <person name="Wang S."/>
            <person name="Sekimoto S."/>
            <person name="Aerts A.L."/>
            <person name="Choi C."/>
            <person name="Clum A."/>
            <person name="LaButti K.M."/>
            <person name="Lindquist E.A."/>
            <person name="Yee Ngan C."/>
            <person name="Ohm R.A."/>
            <person name="Salamov A.A."/>
            <person name="Grigoriev I.V."/>
            <person name="Spatafora J.W."/>
            <person name="Berbee M.L."/>
        </authorList>
    </citation>
    <scope>NUCLEOTIDE SEQUENCE [LARGE SCALE GENOMIC DNA]</scope>
    <source>
        <strain evidence="3 4">JEL478</strain>
    </source>
</reference>
<dbReference type="OMA" id="CAGACHN"/>
<sequence length="170" mass="19061">MVFGVELERAIARGRRIPLIVEKCINAVERRGLDKEGIYRIPASNVNLNALRAKFEHDETIDLDNPSVPEAEDINCVAGMLKMYLRELPVPLFPASEKERMDIASALLRLADPGVRLAKLKEYVNSINPAHRETLAAVIDHMNRVADPSNQNRMNQASVATVFAPVMFRE</sequence>
<evidence type="ECO:0000256" key="1">
    <source>
        <dbReference type="ARBA" id="ARBA00022468"/>
    </source>
</evidence>
<dbReference type="Pfam" id="PF00620">
    <property type="entry name" value="RhoGAP"/>
    <property type="match status" value="1"/>
</dbReference>
<dbReference type="GO" id="GO:0005096">
    <property type="term" value="F:GTPase activator activity"/>
    <property type="evidence" value="ECO:0007669"/>
    <property type="project" value="UniProtKB-KW"/>
</dbReference>
<gene>
    <name evidence="3" type="ORF">M427DRAFT_99719</name>
</gene>
<name>A0A139ACZ6_GONPJ</name>
<dbReference type="PROSITE" id="PS50238">
    <property type="entry name" value="RHOGAP"/>
    <property type="match status" value="1"/>
</dbReference>
<dbReference type="AlphaFoldDB" id="A0A139ACZ6"/>
<dbReference type="SUPFAM" id="SSF48350">
    <property type="entry name" value="GTPase activation domain, GAP"/>
    <property type="match status" value="1"/>
</dbReference>
<evidence type="ECO:0000259" key="2">
    <source>
        <dbReference type="PROSITE" id="PS50238"/>
    </source>
</evidence>
<evidence type="ECO:0000313" key="4">
    <source>
        <dbReference type="Proteomes" id="UP000070544"/>
    </source>
</evidence>
<accession>A0A139ACZ6</accession>
<dbReference type="InterPro" id="IPR050729">
    <property type="entry name" value="Rho-GAP"/>
</dbReference>
<dbReference type="CDD" id="cd00159">
    <property type="entry name" value="RhoGAP"/>
    <property type="match status" value="1"/>
</dbReference>
<dbReference type="PANTHER" id="PTHR23176:SF129">
    <property type="entry name" value="RHO GTPASE ACTIVATING PROTEIN AT 16F, ISOFORM E-RELATED"/>
    <property type="match status" value="1"/>
</dbReference>
<dbReference type="GO" id="GO:0005737">
    <property type="term" value="C:cytoplasm"/>
    <property type="evidence" value="ECO:0007669"/>
    <property type="project" value="TreeGrafter"/>
</dbReference>
<keyword evidence="1" id="KW-0343">GTPase activation</keyword>
<evidence type="ECO:0000313" key="3">
    <source>
        <dbReference type="EMBL" id="KXS14315.1"/>
    </source>
</evidence>
<dbReference type="SMART" id="SM00324">
    <property type="entry name" value="RhoGAP"/>
    <property type="match status" value="1"/>
</dbReference>
<feature type="non-terminal residue" evidence="3">
    <location>
        <position position="170"/>
    </location>
</feature>
<dbReference type="Proteomes" id="UP000070544">
    <property type="component" value="Unassembled WGS sequence"/>
</dbReference>
<protein>
    <submittedName>
        <fullName evidence="3">Rho GTPase activation protein</fullName>
    </submittedName>
</protein>
<dbReference type="InterPro" id="IPR008936">
    <property type="entry name" value="Rho_GTPase_activation_prot"/>
</dbReference>
<dbReference type="GO" id="GO:0007165">
    <property type="term" value="P:signal transduction"/>
    <property type="evidence" value="ECO:0007669"/>
    <property type="project" value="InterPro"/>
</dbReference>
<organism evidence="3 4">
    <name type="scientific">Gonapodya prolifera (strain JEL478)</name>
    <name type="common">Monoblepharis prolifera</name>
    <dbReference type="NCBI Taxonomy" id="1344416"/>
    <lineage>
        <taxon>Eukaryota</taxon>
        <taxon>Fungi</taxon>
        <taxon>Fungi incertae sedis</taxon>
        <taxon>Chytridiomycota</taxon>
        <taxon>Chytridiomycota incertae sedis</taxon>
        <taxon>Monoblepharidomycetes</taxon>
        <taxon>Monoblepharidales</taxon>
        <taxon>Gonapodyaceae</taxon>
        <taxon>Gonapodya</taxon>
    </lineage>
</organism>
<dbReference type="Gene3D" id="1.10.555.10">
    <property type="entry name" value="Rho GTPase activation protein"/>
    <property type="match status" value="1"/>
</dbReference>
<feature type="domain" description="Rho-GAP" evidence="2">
    <location>
        <begin position="5"/>
        <end position="170"/>
    </location>
</feature>
<dbReference type="InterPro" id="IPR000198">
    <property type="entry name" value="RhoGAP_dom"/>
</dbReference>
<dbReference type="OrthoDB" id="79452at2759"/>
<dbReference type="PANTHER" id="PTHR23176">
    <property type="entry name" value="RHO/RAC/CDC GTPASE-ACTIVATING PROTEIN"/>
    <property type="match status" value="1"/>
</dbReference>
<dbReference type="STRING" id="1344416.A0A139ACZ6"/>
<dbReference type="EMBL" id="KQ965770">
    <property type="protein sequence ID" value="KXS14315.1"/>
    <property type="molecule type" value="Genomic_DNA"/>
</dbReference>